<keyword evidence="10" id="KW-0732">Signal</keyword>
<dbReference type="Gene3D" id="3.10.20.310">
    <property type="entry name" value="membrane protein fhac"/>
    <property type="match status" value="1"/>
</dbReference>
<comment type="subcellular location">
    <subcellularLocation>
        <location evidence="1">Cell outer membrane</location>
    </subcellularLocation>
</comment>
<evidence type="ECO:0000256" key="9">
    <source>
        <dbReference type="SAM" id="MobiDB-lite"/>
    </source>
</evidence>
<comment type="caution">
    <text evidence="12">The sequence shown here is derived from an EMBL/GenBank/DDBJ whole genome shotgun (WGS) entry which is preliminary data.</text>
</comment>
<reference evidence="12 13" key="1">
    <citation type="submission" date="2023-07" db="EMBL/GenBank/DDBJ databases">
        <authorList>
            <person name="Peeters C."/>
        </authorList>
    </citation>
    <scope>NUCLEOTIDE SEQUENCE [LARGE SCALE GENOMIC DNA]</scope>
    <source>
        <strain evidence="12 13">LMG 18101</strain>
    </source>
</reference>
<proteinExistence type="inferred from homology"/>
<evidence type="ECO:0000256" key="7">
    <source>
        <dbReference type="ARBA" id="ARBA00023136"/>
    </source>
</evidence>
<comment type="similarity">
    <text evidence="2">Belongs to the TPS (TC 1.B.20) family.</text>
</comment>
<name>A0ABM9KAD5_9RALS</name>
<dbReference type="InterPro" id="IPR013686">
    <property type="entry name" value="Polypept-transport_assoc_ShlB"/>
</dbReference>
<dbReference type="PROSITE" id="PS51779">
    <property type="entry name" value="POTRA"/>
    <property type="match status" value="1"/>
</dbReference>
<evidence type="ECO:0000313" key="12">
    <source>
        <dbReference type="EMBL" id="CAJ0821866.1"/>
    </source>
</evidence>
<dbReference type="PANTHER" id="PTHR34597:SF3">
    <property type="entry name" value="OUTER MEMBRANE TRANSPORTER CDIB"/>
    <property type="match status" value="1"/>
</dbReference>
<evidence type="ECO:0000256" key="3">
    <source>
        <dbReference type="ARBA" id="ARBA00022448"/>
    </source>
</evidence>
<keyword evidence="5" id="KW-0812">Transmembrane</keyword>
<feature type="signal peptide" evidence="10">
    <location>
        <begin position="1"/>
        <end position="20"/>
    </location>
</feature>
<dbReference type="InterPro" id="IPR051544">
    <property type="entry name" value="TPS_OM_transporter"/>
</dbReference>
<dbReference type="Proteomes" id="UP001189757">
    <property type="component" value="Unassembled WGS sequence"/>
</dbReference>
<evidence type="ECO:0000259" key="11">
    <source>
        <dbReference type="PROSITE" id="PS51779"/>
    </source>
</evidence>
<keyword evidence="13" id="KW-1185">Reference proteome</keyword>
<organism evidence="12 13">
    <name type="scientific">Ralstonia flaminis</name>
    <dbReference type="NCBI Taxonomy" id="3058597"/>
    <lineage>
        <taxon>Bacteria</taxon>
        <taxon>Pseudomonadati</taxon>
        <taxon>Pseudomonadota</taxon>
        <taxon>Betaproteobacteria</taxon>
        <taxon>Burkholderiales</taxon>
        <taxon>Burkholderiaceae</taxon>
        <taxon>Ralstonia</taxon>
    </lineage>
</organism>
<dbReference type="Gene3D" id="2.40.160.50">
    <property type="entry name" value="membrane protein fhac: a member of the omp85/tpsb transporter family"/>
    <property type="match status" value="1"/>
</dbReference>
<sequence length="590" mass="63466">MRRIGLVAGMAVLSVSGAFAQALPPAALVPARPEQDPAQRLLQDQRARERQQEAEQAPAQIAVPQAPAVPDIPKGADVDSLPDVEPMFVIREVEFTGDTVLSQKDMQAVAAPFLGHRLGKNRVNLLLRRVTEAFIERGYITTRAYLGPQNLASGVLKINVIAGRVGGYTLNGTPLRPLPVHAQFFQTEGGGLLTDAGTAWAFSDGVGDVLRLPDLEQGVDQINRLRRNQAEIQILPGQSPGDSVIAIANRPGDRFFYDAGLDNYGSSQTGRQRYRFGAEADNLIGLQESFGLNYVGTKDSNALVFSTAVPVGYQTFSYTTSVSEYQQLIGDVALLQGRSFSQILGWNSVLSRSRAGRFSFDLTFTKTRSERSVNGLELNPQNLSVVRAALNGFARFTSAGQPATVTYEAGYSRGVPWLDADHDASGIASTDAHSQFSKLDATATVQMTAGSVGPTSWAYRGTLHGQLSRVALFGTQQIFLGGMSSVRGFTEGGIAGDSGVYARNELAWQNAPVWRDARIEPYLFLDGGKAHLVAQGGWPTVAGTGAGVRLQWKFRKQLITSELLLGKAVLQPAALGKKATVLLATLNWSM</sequence>
<feature type="domain" description="POTRA" evidence="11">
    <location>
        <begin position="88"/>
        <end position="163"/>
    </location>
</feature>
<dbReference type="Pfam" id="PF17287">
    <property type="entry name" value="POTRA_3"/>
    <property type="match status" value="1"/>
</dbReference>
<evidence type="ECO:0000256" key="2">
    <source>
        <dbReference type="ARBA" id="ARBA00009055"/>
    </source>
</evidence>
<evidence type="ECO:0000256" key="10">
    <source>
        <dbReference type="SAM" id="SignalP"/>
    </source>
</evidence>
<dbReference type="InterPro" id="IPR034746">
    <property type="entry name" value="POTRA"/>
</dbReference>
<evidence type="ECO:0000313" key="13">
    <source>
        <dbReference type="Proteomes" id="UP001189757"/>
    </source>
</evidence>
<feature type="region of interest" description="Disordered" evidence="9">
    <location>
        <begin position="30"/>
        <end position="59"/>
    </location>
</feature>
<dbReference type="Pfam" id="PF03865">
    <property type="entry name" value="ShlB"/>
    <property type="match status" value="1"/>
</dbReference>
<dbReference type="Pfam" id="PF08479">
    <property type="entry name" value="POTRA_2"/>
    <property type="match status" value="1"/>
</dbReference>
<evidence type="ECO:0000256" key="1">
    <source>
        <dbReference type="ARBA" id="ARBA00004442"/>
    </source>
</evidence>
<dbReference type="InterPro" id="IPR027282">
    <property type="entry name" value="TPS"/>
</dbReference>
<dbReference type="EMBL" id="CATZLL010000019">
    <property type="protein sequence ID" value="CAJ0821866.1"/>
    <property type="molecule type" value="Genomic_DNA"/>
</dbReference>
<dbReference type="PANTHER" id="PTHR34597">
    <property type="entry name" value="SLR1661 PROTEIN"/>
    <property type="match status" value="1"/>
</dbReference>
<evidence type="ECO:0000256" key="8">
    <source>
        <dbReference type="ARBA" id="ARBA00023237"/>
    </source>
</evidence>
<protein>
    <submittedName>
        <fullName evidence="12">Hemolysin transporter protein ShlB</fullName>
    </submittedName>
</protein>
<evidence type="ECO:0000256" key="4">
    <source>
        <dbReference type="ARBA" id="ARBA00022452"/>
    </source>
</evidence>
<dbReference type="InterPro" id="IPR005565">
    <property type="entry name" value="Hemolysn_activator_HlyB_C"/>
</dbReference>
<keyword evidence="8" id="KW-0998">Cell outer membrane</keyword>
<keyword evidence="6" id="KW-0653">Protein transport</keyword>
<dbReference type="InterPro" id="IPR035251">
    <property type="entry name" value="ShlB_POTRA"/>
</dbReference>
<dbReference type="RefSeq" id="WP_430715472.1">
    <property type="nucleotide sequence ID" value="NZ_CATZLL010000019.1"/>
</dbReference>
<dbReference type="PIRSF" id="PIRSF029745">
    <property type="entry name" value="FhaC"/>
    <property type="match status" value="1"/>
</dbReference>
<keyword evidence="3" id="KW-0813">Transport</keyword>
<keyword evidence="7" id="KW-0472">Membrane</keyword>
<feature type="compositionally biased region" description="Basic and acidic residues" evidence="9">
    <location>
        <begin position="33"/>
        <end position="53"/>
    </location>
</feature>
<evidence type="ECO:0000256" key="5">
    <source>
        <dbReference type="ARBA" id="ARBA00022692"/>
    </source>
</evidence>
<accession>A0ABM9KAD5</accession>
<keyword evidence="4" id="KW-1134">Transmembrane beta strand</keyword>
<feature type="chain" id="PRO_5046295232" evidence="10">
    <location>
        <begin position="21"/>
        <end position="590"/>
    </location>
</feature>
<gene>
    <name evidence="12" type="primary">shlB_2</name>
    <name evidence="12" type="ORF">LMG18101_04772</name>
</gene>
<evidence type="ECO:0000256" key="6">
    <source>
        <dbReference type="ARBA" id="ARBA00022927"/>
    </source>
</evidence>